<dbReference type="EMBL" id="KI679428">
    <property type="protein sequence ID" value="ETL94263.1"/>
    <property type="molecule type" value="Genomic_DNA"/>
</dbReference>
<evidence type="ECO:0000313" key="2">
    <source>
        <dbReference type="EMBL" id="ETL94263.1"/>
    </source>
</evidence>
<dbReference type="Pfam" id="PF21056">
    <property type="entry name" value="ZSWIM1-3_RNaseH-like"/>
    <property type="match status" value="1"/>
</dbReference>
<feature type="domain" description="ZSWIM1/3 RNaseH-like" evidence="1">
    <location>
        <begin position="1"/>
        <end position="50"/>
    </location>
</feature>
<gene>
    <name evidence="2" type="ORF">L917_07733</name>
</gene>
<evidence type="ECO:0000259" key="1">
    <source>
        <dbReference type="Pfam" id="PF21056"/>
    </source>
</evidence>
<dbReference type="InterPro" id="IPR048324">
    <property type="entry name" value="ZSWIM1-3_RNaseH-like"/>
</dbReference>
<sequence>MDWTHSTNNLGYRLGSFLVTCPTGRGIPILDFVSLNQKATTMEHILGFFQGEKQ</sequence>
<dbReference type="AlphaFoldDB" id="W2L9X6"/>
<dbReference type="OrthoDB" id="166650at2759"/>
<proteinExistence type="predicted"/>
<dbReference type="Proteomes" id="UP000054423">
    <property type="component" value="Unassembled WGS sequence"/>
</dbReference>
<accession>W2L9X6</accession>
<organism evidence="2">
    <name type="scientific">Phytophthora nicotianae</name>
    <name type="common">Potato buckeye rot agent</name>
    <name type="synonym">Phytophthora parasitica</name>
    <dbReference type="NCBI Taxonomy" id="4792"/>
    <lineage>
        <taxon>Eukaryota</taxon>
        <taxon>Sar</taxon>
        <taxon>Stramenopiles</taxon>
        <taxon>Oomycota</taxon>
        <taxon>Peronosporomycetes</taxon>
        <taxon>Peronosporales</taxon>
        <taxon>Peronosporaceae</taxon>
        <taxon>Phytophthora</taxon>
    </lineage>
</organism>
<protein>
    <recommendedName>
        <fullName evidence="1">ZSWIM1/3 RNaseH-like domain-containing protein</fullName>
    </recommendedName>
</protein>
<reference evidence="2" key="1">
    <citation type="submission" date="2013-11" db="EMBL/GenBank/DDBJ databases">
        <title>The Genome Sequence of Phytophthora parasitica CHvinca01.</title>
        <authorList>
            <consortium name="The Broad Institute Genomics Platform"/>
            <person name="Russ C."/>
            <person name="Tyler B."/>
            <person name="Panabieres F."/>
            <person name="Shan W."/>
            <person name="Tripathy S."/>
            <person name="Grunwald N."/>
            <person name="Machado M."/>
            <person name="Johnson C.S."/>
            <person name="Arredondo F."/>
            <person name="Hong C."/>
            <person name="Coffey M."/>
            <person name="Young S.K."/>
            <person name="Zeng Q."/>
            <person name="Gargeya S."/>
            <person name="Fitzgerald M."/>
            <person name="Abouelleil A."/>
            <person name="Alvarado L."/>
            <person name="Chapman S.B."/>
            <person name="Gainer-Dewar J."/>
            <person name="Goldberg J."/>
            <person name="Griggs A."/>
            <person name="Gujja S."/>
            <person name="Hansen M."/>
            <person name="Howarth C."/>
            <person name="Imamovic A."/>
            <person name="Ireland A."/>
            <person name="Larimer J."/>
            <person name="McCowan C."/>
            <person name="Murphy C."/>
            <person name="Pearson M."/>
            <person name="Poon T.W."/>
            <person name="Priest M."/>
            <person name="Roberts A."/>
            <person name="Saif S."/>
            <person name="Shea T."/>
            <person name="Sykes S."/>
            <person name="Wortman J."/>
            <person name="Nusbaum C."/>
            <person name="Birren B."/>
        </authorList>
    </citation>
    <scope>NUCLEOTIDE SEQUENCE [LARGE SCALE GENOMIC DNA]</scope>
    <source>
        <strain evidence="2">CHvinca01</strain>
    </source>
</reference>
<name>W2L9X6_PHYNI</name>